<evidence type="ECO:0000313" key="2">
    <source>
        <dbReference type="Proteomes" id="UP000267517"/>
    </source>
</evidence>
<gene>
    <name evidence="1" type="ORF">PMEL_200205</name>
</gene>
<reference evidence="1 2" key="1">
    <citation type="submission" date="2017-05" db="EMBL/GenBank/DDBJ databases">
        <title>whole genome sequence of Prevotella melaninogenica GAI 07411.</title>
        <authorList>
            <person name="Kondo Y."/>
            <person name="Hoshino T."/>
        </authorList>
    </citation>
    <scope>NUCLEOTIDE SEQUENCE [LARGE SCALE GENOMIC DNA]</scope>
    <source>
        <strain evidence="1 2">GAI 07411</strain>
    </source>
</reference>
<protein>
    <submittedName>
        <fullName evidence="1">Uncharacterized protein</fullName>
    </submittedName>
</protein>
<accession>A0A250KJ57</accession>
<dbReference type="Proteomes" id="UP000267517">
    <property type="component" value="Chromosome II"/>
</dbReference>
<sequence length="40" mass="4318">MAVGPNRANAFVITADEFNKPNYLLVEINGLDRANLVISG</sequence>
<dbReference type="AlphaFoldDB" id="A0A250KJ57"/>
<proteinExistence type="predicted"/>
<name>A0A250KJ57_9BACT</name>
<evidence type="ECO:0000313" key="1">
    <source>
        <dbReference type="EMBL" id="BBA29690.1"/>
    </source>
</evidence>
<dbReference type="EMBL" id="AP018050">
    <property type="protein sequence ID" value="BBA29690.1"/>
    <property type="molecule type" value="Genomic_DNA"/>
</dbReference>
<organism evidence="1 2">
    <name type="scientific">Prevotella melaninogenica</name>
    <dbReference type="NCBI Taxonomy" id="28132"/>
    <lineage>
        <taxon>Bacteria</taxon>
        <taxon>Pseudomonadati</taxon>
        <taxon>Bacteroidota</taxon>
        <taxon>Bacteroidia</taxon>
        <taxon>Bacteroidales</taxon>
        <taxon>Prevotellaceae</taxon>
        <taxon>Prevotella</taxon>
    </lineage>
</organism>